<evidence type="ECO:0000313" key="4">
    <source>
        <dbReference type="EMBL" id="KAL3420653.1"/>
    </source>
</evidence>
<dbReference type="Pfam" id="PF17390">
    <property type="entry name" value="Bac_rhamnosid_C"/>
    <property type="match status" value="1"/>
</dbReference>
<evidence type="ECO:0000313" key="5">
    <source>
        <dbReference type="Proteomes" id="UP001629113"/>
    </source>
</evidence>
<proteinExistence type="predicted"/>
<gene>
    <name evidence="4" type="ORF">PVAG01_07098</name>
</gene>
<dbReference type="Pfam" id="PF17389">
    <property type="entry name" value="Bac_rhamnosid6H"/>
    <property type="match status" value="1"/>
</dbReference>
<keyword evidence="1" id="KW-0732">Signal</keyword>
<name>A0ABR4PBI7_9HELO</name>
<protein>
    <submittedName>
        <fullName evidence="4">RhaA is able to hydrolyze alpha-1</fullName>
    </submittedName>
</protein>
<feature type="chain" id="PRO_5045517724" evidence="1">
    <location>
        <begin position="23"/>
        <end position="856"/>
    </location>
</feature>
<evidence type="ECO:0000259" key="2">
    <source>
        <dbReference type="Pfam" id="PF17389"/>
    </source>
</evidence>
<dbReference type="EMBL" id="JBFCZG010000006">
    <property type="protein sequence ID" value="KAL3420653.1"/>
    <property type="molecule type" value="Genomic_DNA"/>
</dbReference>
<accession>A0ABR4PBI7</accession>
<dbReference type="PANTHER" id="PTHR34987:SF4">
    <property type="entry name" value="ALPHA-L-RHAMNOSIDASE C-TERMINAL DOMAIN-CONTAINING PROTEIN"/>
    <property type="match status" value="1"/>
</dbReference>
<dbReference type="SUPFAM" id="SSF48208">
    <property type="entry name" value="Six-hairpin glycosidases"/>
    <property type="match status" value="1"/>
</dbReference>
<feature type="domain" description="Alpha-L-rhamnosidase C-terminal" evidence="3">
    <location>
        <begin position="757"/>
        <end position="828"/>
    </location>
</feature>
<organism evidence="4 5">
    <name type="scientific">Phlyctema vagabunda</name>
    <dbReference type="NCBI Taxonomy" id="108571"/>
    <lineage>
        <taxon>Eukaryota</taxon>
        <taxon>Fungi</taxon>
        <taxon>Dikarya</taxon>
        <taxon>Ascomycota</taxon>
        <taxon>Pezizomycotina</taxon>
        <taxon>Leotiomycetes</taxon>
        <taxon>Helotiales</taxon>
        <taxon>Dermateaceae</taxon>
        <taxon>Phlyctema</taxon>
    </lineage>
</organism>
<dbReference type="Gene3D" id="1.50.10.10">
    <property type="match status" value="1"/>
</dbReference>
<dbReference type="InterPro" id="IPR035396">
    <property type="entry name" value="Bac_rhamnosid6H"/>
</dbReference>
<comment type="caution">
    <text evidence="4">The sequence shown here is derived from an EMBL/GenBank/DDBJ whole genome shotgun (WGS) entry which is preliminary data.</text>
</comment>
<feature type="domain" description="Alpha-L-rhamnosidase six-hairpin glycosidase" evidence="2">
    <location>
        <begin position="411"/>
        <end position="621"/>
    </location>
</feature>
<evidence type="ECO:0000256" key="1">
    <source>
        <dbReference type="SAM" id="SignalP"/>
    </source>
</evidence>
<evidence type="ECO:0000259" key="3">
    <source>
        <dbReference type="Pfam" id="PF17390"/>
    </source>
</evidence>
<sequence length="856" mass="93380">MLNLRFMKFAFSTLLFSTSVISALIPDQGSERQTKVIEPVLYASGHGPVIEGLSRRTGDVILTPEYPVLTLDYGSEVVGVPYFTVSHLTGPTQVKFKFTEEFKGLNNIYGDGPWTFSNGLSNTFRTETFNITQTGQSQSYFLQGGQRWQTIELLTNTSITFTQIGFKTNNPFIPNDQIPGSFNSSNDIYNQIWGLGALAVQASCVDNASLASTWEITSEGALIRGQAPAQSMRGVGMGNYTMSFMTKIIRGGTGWRVASGLAQYGPYFVLTSNYPEDSTFIDTDSQLLPPNSLIAGYGWSLVNQTTLPTSPLKHFAVNTTINEDQWYEITTAITTEGFMISINGTPAATINYEQGLSFVSERFGPPSVTSGTWGFGPFQDQIAFVKDVEVRASNGSLIYENQMKSSEVLTEYGVAPNNASVCLDGPKRDRLVWIGDFVHTARTIAATTYRLDHIWGTIEFELNFQVESGEGYGLVPTAAPMGVSSADKATLYPSAYGITDYQMFFLVSIGDYYHTTGDIARIKKYWNQTKILTEVMLEYVDPVSGLIAGNTFFFTGPSNGTAVSSLMVIALQQLVEIATALNDTNTIIAYQDTAAGIRTAVNHELWNEDIGTYSLSMAAPTNFSAIGIAFAIRAGISNATQTELSLAKLPLLKYGCGYINDDTVEKNNSTQLSPNIYGFVLESLFIANTTMGIHNLGVAKDLLDNFWSLMVTQNEYYTGATWEYLLPDGSPGLELFTSLSHPWGSAPSYLFEEYVLGIKALDAGYKTWQFQPLIYGLDLEDVQGVVPTPFGNITASWAFDGSSEVSLVVEGPSSTHGVISLPFVTENSLIDGKKAGESGARIDVQGGQKIVMNIIL</sequence>
<dbReference type="PANTHER" id="PTHR34987">
    <property type="entry name" value="C, PUTATIVE (AFU_ORTHOLOGUE AFUA_3G02880)-RELATED"/>
    <property type="match status" value="1"/>
</dbReference>
<reference evidence="4 5" key="1">
    <citation type="submission" date="2024-06" db="EMBL/GenBank/DDBJ databases">
        <title>Complete genome of Phlyctema vagabunda strain 19-DSS-EL-015.</title>
        <authorList>
            <person name="Fiorenzani C."/>
        </authorList>
    </citation>
    <scope>NUCLEOTIDE SEQUENCE [LARGE SCALE GENOMIC DNA]</scope>
    <source>
        <strain evidence="4 5">19-DSS-EL-015</strain>
    </source>
</reference>
<dbReference type="InterPro" id="IPR008928">
    <property type="entry name" value="6-hairpin_glycosidase_sf"/>
</dbReference>
<dbReference type="InterPro" id="IPR012341">
    <property type="entry name" value="6hp_glycosidase-like_sf"/>
</dbReference>
<dbReference type="Proteomes" id="UP001629113">
    <property type="component" value="Unassembled WGS sequence"/>
</dbReference>
<dbReference type="InterPro" id="IPR035398">
    <property type="entry name" value="Bac_rhamnosid_C"/>
</dbReference>
<keyword evidence="5" id="KW-1185">Reference proteome</keyword>
<feature type="signal peptide" evidence="1">
    <location>
        <begin position="1"/>
        <end position="22"/>
    </location>
</feature>
<dbReference type="Gene3D" id="2.60.420.10">
    <property type="entry name" value="Maltose phosphorylase, domain 3"/>
    <property type="match status" value="1"/>
</dbReference>